<dbReference type="GO" id="GO:0003746">
    <property type="term" value="F:translation elongation factor activity"/>
    <property type="evidence" value="ECO:0007669"/>
    <property type="project" value="UniProtKB-KW"/>
</dbReference>
<keyword evidence="12" id="KW-0251">Elongation factor</keyword>
<dbReference type="Pfam" id="PF01272">
    <property type="entry name" value="GreA_GreB"/>
    <property type="match status" value="1"/>
</dbReference>
<dbReference type="GO" id="GO:0070063">
    <property type="term" value="F:RNA polymerase binding"/>
    <property type="evidence" value="ECO:0007669"/>
    <property type="project" value="InterPro"/>
</dbReference>
<evidence type="ECO:0000256" key="8">
    <source>
        <dbReference type="HAMAP-Rule" id="MF_00105"/>
    </source>
</evidence>
<evidence type="ECO:0000259" key="10">
    <source>
        <dbReference type="Pfam" id="PF01272"/>
    </source>
</evidence>
<keyword evidence="4 8" id="KW-0238">DNA-binding</keyword>
<evidence type="ECO:0000313" key="12">
    <source>
        <dbReference type="EMBL" id="OAP86391.1"/>
    </source>
</evidence>
<dbReference type="AlphaFoldDB" id="A0A179B5I9"/>
<feature type="compositionally biased region" description="Basic and acidic residues" evidence="9">
    <location>
        <begin position="39"/>
        <end position="48"/>
    </location>
</feature>
<evidence type="ECO:0000313" key="13">
    <source>
        <dbReference type="Proteomes" id="UP000078368"/>
    </source>
</evidence>
<name>A0A179B5I9_9ACTO</name>
<evidence type="ECO:0000256" key="7">
    <source>
        <dbReference type="ARBA" id="ARBA00030776"/>
    </source>
</evidence>
<dbReference type="Gene3D" id="3.10.50.30">
    <property type="entry name" value="Transcription elongation factor, GreA/GreB, C-terminal domain"/>
    <property type="match status" value="1"/>
</dbReference>
<dbReference type="InterPro" id="IPR023459">
    <property type="entry name" value="Tscrpt_elong_fac_GreA/B_fam"/>
</dbReference>
<evidence type="ECO:0000259" key="11">
    <source>
        <dbReference type="Pfam" id="PF03449"/>
    </source>
</evidence>
<dbReference type="PANTHER" id="PTHR30437:SF4">
    <property type="entry name" value="TRANSCRIPTION ELONGATION FACTOR GREA"/>
    <property type="match status" value="1"/>
</dbReference>
<dbReference type="Proteomes" id="UP000078368">
    <property type="component" value="Unassembled WGS sequence"/>
</dbReference>
<protein>
    <recommendedName>
        <fullName evidence="2 8">Transcription elongation factor GreA</fullName>
    </recommendedName>
    <alternativeName>
        <fullName evidence="7 8">Transcript cleavage factor GreA</fullName>
    </alternativeName>
</protein>
<dbReference type="PANTHER" id="PTHR30437">
    <property type="entry name" value="TRANSCRIPTION ELONGATION FACTOR GREA"/>
    <property type="match status" value="1"/>
</dbReference>
<dbReference type="InterPro" id="IPR018151">
    <property type="entry name" value="TF_GreA/GreB_CS"/>
</dbReference>
<dbReference type="STRING" id="1823756.A4H34_04385"/>
<dbReference type="Gene3D" id="1.10.287.180">
    <property type="entry name" value="Transcription elongation factor, GreA/GreB, N-terminal domain"/>
    <property type="match status" value="1"/>
</dbReference>
<dbReference type="InterPro" id="IPR028624">
    <property type="entry name" value="Tscrpt_elong_fac_GreA/B"/>
</dbReference>
<dbReference type="HAMAP" id="MF_00105">
    <property type="entry name" value="GreA_GreB"/>
    <property type="match status" value="1"/>
</dbReference>
<feature type="domain" description="Transcription elongation factor GreA/GreB C-terminal" evidence="10">
    <location>
        <begin position="85"/>
        <end position="157"/>
    </location>
</feature>
<evidence type="ECO:0000256" key="3">
    <source>
        <dbReference type="ARBA" id="ARBA00023015"/>
    </source>
</evidence>
<evidence type="ECO:0000256" key="2">
    <source>
        <dbReference type="ARBA" id="ARBA00013729"/>
    </source>
</evidence>
<feature type="domain" description="Transcription elongation factor GreA/GreB N-terminal" evidence="11">
    <location>
        <begin position="9"/>
        <end position="78"/>
    </location>
</feature>
<accession>A0A179B5I9</accession>
<evidence type="ECO:0000256" key="6">
    <source>
        <dbReference type="ARBA" id="ARBA00024916"/>
    </source>
</evidence>
<dbReference type="EMBL" id="LVZK01000001">
    <property type="protein sequence ID" value="OAP86391.1"/>
    <property type="molecule type" value="Genomic_DNA"/>
</dbReference>
<dbReference type="InterPro" id="IPR036805">
    <property type="entry name" value="Tscrpt_elong_fac_GreA/B_N_sf"/>
</dbReference>
<feature type="region of interest" description="Disordered" evidence="9">
    <location>
        <begin position="39"/>
        <end position="59"/>
    </location>
</feature>
<dbReference type="FunFam" id="1.10.287.180:FF:000001">
    <property type="entry name" value="Transcription elongation factor GreA"/>
    <property type="match status" value="1"/>
</dbReference>
<evidence type="ECO:0000256" key="1">
    <source>
        <dbReference type="ARBA" id="ARBA00008213"/>
    </source>
</evidence>
<gene>
    <name evidence="8" type="primary">greA</name>
    <name evidence="12" type="ORF">A4H34_04385</name>
</gene>
<keyword evidence="3 8" id="KW-0805">Transcription regulation</keyword>
<sequence length="161" mass="17748">MADESKRAWLSPESYERLRAELEEMTTVRRAEIARKIEAARNEGDLRENGGYQAAREEQSKLEGRIAELTHLLENATVSEPPAATEVQAGVIVTAKIAGEEERFLIGSREASDHLDIEIYPESAPLGKAILGLKEGESTKFATPTGRKISVEIVKIEPFEG</sequence>
<evidence type="ECO:0000256" key="5">
    <source>
        <dbReference type="ARBA" id="ARBA00023163"/>
    </source>
</evidence>
<organism evidence="12 13">
    <name type="scientific">Peptidiphaga gingivicola</name>
    <dbReference type="NCBI Taxonomy" id="2741497"/>
    <lineage>
        <taxon>Bacteria</taxon>
        <taxon>Bacillati</taxon>
        <taxon>Actinomycetota</taxon>
        <taxon>Actinomycetes</taxon>
        <taxon>Actinomycetales</taxon>
        <taxon>Actinomycetaceae</taxon>
        <taxon>Peptidiphaga</taxon>
    </lineage>
</organism>
<reference evidence="12 13" key="1">
    <citation type="submission" date="2016-04" db="EMBL/GenBank/DDBJ databases">
        <title>Peptidophaga gingivicola gen. nov., sp. nov., isolated from human subgingival plaque.</title>
        <authorList>
            <person name="Beall C.J."/>
            <person name="Mokrzan E.M."/>
            <person name="Griffen A.L."/>
            <person name="Leys E.J."/>
        </authorList>
    </citation>
    <scope>NUCLEOTIDE SEQUENCE [LARGE SCALE GENOMIC DNA]</scope>
    <source>
        <strain evidence="12 13">BA112</strain>
    </source>
</reference>
<dbReference type="GO" id="GO:0003677">
    <property type="term" value="F:DNA binding"/>
    <property type="evidence" value="ECO:0007669"/>
    <property type="project" value="UniProtKB-UniRule"/>
</dbReference>
<evidence type="ECO:0000256" key="9">
    <source>
        <dbReference type="SAM" id="MobiDB-lite"/>
    </source>
</evidence>
<dbReference type="PIRSF" id="PIRSF006092">
    <property type="entry name" value="GreA_GreB"/>
    <property type="match status" value="1"/>
</dbReference>
<dbReference type="Pfam" id="PF03449">
    <property type="entry name" value="GreA_GreB_N"/>
    <property type="match status" value="1"/>
</dbReference>
<dbReference type="GO" id="GO:0032784">
    <property type="term" value="P:regulation of DNA-templated transcription elongation"/>
    <property type="evidence" value="ECO:0007669"/>
    <property type="project" value="UniProtKB-UniRule"/>
</dbReference>
<dbReference type="SUPFAM" id="SSF54534">
    <property type="entry name" value="FKBP-like"/>
    <property type="match status" value="1"/>
</dbReference>
<dbReference type="GO" id="GO:0006354">
    <property type="term" value="P:DNA-templated transcription elongation"/>
    <property type="evidence" value="ECO:0007669"/>
    <property type="project" value="TreeGrafter"/>
</dbReference>
<comment type="function">
    <text evidence="6 8">Necessary for efficient RNA polymerase transcription elongation past template-encoded arresting sites. The arresting sites in DNA have the property of trapping a certain fraction of elongating RNA polymerases that pass through, resulting in locked ternary complexes. Cleavage of the nascent transcript by cleavage factors such as GreA or GreB allows the resumption of elongation from the new 3'terminus. GreA releases sequences of 2 to 3 nucleotides.</text>
</comment>
<comment type="caution">
    <text evidence="12">The sequence shown here is derived from an EMBL/GenBank/DDBJ whole genome shotgun (WGS) entry which is preliminary data.</text>
</comment>
<dbReference type="OrthoDB" id="9797227at2"/>
<dbReference type="RefSeq" id="WP_009199475.1">
    <property type="nucleotide sequence ID" value="NZ_LVZK01000001.1"/>
</dbReference>
<dbReference type="InterPro" id="IPR022691">
    <property type="entry name" value="Tscrpt_elong_fac_GreA/B_N"/>
</dbReference>
<dbReference type="NCBIfam" id="NF001262">
    <property type="entry name" value="PRK00226.1-3"/>
    <property type="match status" value="1"/>
</dbReference>
<proteinExistence type="inferred from homology"/>
<dbReference type="SUPFAM" id="SSF46557">
    <property type="entry name" value="GreA transcript cleavage protein, N-terminal domain"/>
    <property type="match status" value="1"/>
</dbReference>
<evidence type="ECO:0000256" key="4">
    <source>
        <dbReference type="ARBA" id="ARBA00023125"/>
    </source>
</evidence>
<keyword evidence="5 8" id="KW-0804">Transcription</keyword>
<dbReference type="InterPro" id="IPR001437">
    <property type="entry name" value="Tscrpt_elong_fac_GreA/B_C"/>
</dbReference>
<comment type="similarity">
    <text evidence="1 8">Belongs to the GreA/GreB family.</text>
</comment>
<keyword evidence="12" id="KW-0648">Protein biosynthesis</keyword>
<dbReference type="PROSITE" id="PS00829">
    <property type="entry name" value="GREAB_1"/>
    <property type="match status" value="1"/>
</dbReference>
<keyword evidence="13" id="KW-1185">Reference proteome</keyword>
<dbReference type="InterPro" id="IPR036953">
    <property type="entry name" value="GreA/GreB_C_sf"/>
</dbReference>